<proteinExistence type="inferred from homology"/>
<dbReference type="GO" id="GO:0051604">
    <property type="term" value="P:protein maturation"/>
    <property type="evidence" value="ECO:0007669"/>
    <property type="project" value="InterPro"/>
</dbReference>
<dbReference type="SUPFAM" id="SSF82657">
    <property type="entry name" value="BolA-like"/>
    <property type="match status" value="1"/>
</dbReference>
<dbReference type="PANTHER" id="PTHR12735:SF27">
    <property type="entry name" value="BOLA-LIKE PROTEIN 2"/>
    <property type="match status" value="1"/>
</dbReference>
<comment type="caution">
    <text evidence="2">The sequence shown here is derived from an EMBL/GenBank/DDBJ whole genome shotgun (WGS) entry which is preliminary data.</text>
</comment>
<evidence type="ECO:0000256" key="1">
    <source>
        <dbReference type="RuleBase" id="RU003860"/>
    </source>
</evidence>
<dbReference type="GO" id="GO:0005829">
    <property type="term" value="C:cytosol"/>
    <property type="evidence" value="ECO:0007669"/>
    <property type="project" value="TreeGrafter"/>
</dbReference>
<dbReference type="GO" id="GO:0005634">
    <property type="term" value="C:nucleus"/>
    <property type="evidence" value="ECO:0007669"/>
    <property type="project" value="TreeGrafter"/>
</dbReference>
<comment type="similarity">
    <text evidence="1">Belongs to the BolA/IbaG family.</text>
</comment>
<accession>A0A4Y7STG3</accession>
<dbReference type="EMBL" id="QPFP01000065">
    <property type="protein sequence ID" value="TEB24549.1"/>
    <property type="molecule type" value="Genomic_DNA"/>
</dbReference>
<reference evidence="2 3" key="1">
    <citation type="journal article" date="2019" name="Nat. Ecol. Evol.">
        <title>Megaphylogeny resolves global patterns of mushroom evolution.</title>
        <authorList>
            <person name="Varga T."/>
            <person name="Krizsan K."/>
            <person name="Foldi C."/>
            <person name="Dima B."/>
            <person name="Sanchez-Garcia M."/>
            <person name="Sanchez-Ramirez S."/>
            <person name="Szollosi G.J."/>
            <person name="Szarkandi J.G."/>
            <person name="Papp V."/>
            <person name="Albert L."/>
            <person name="Andreopoulos W."/>
            <person name="Angelini C."/>
            <person name="Antonin V."/>
            <person name="Barry K.W."/>
            <person name="Bougher N.L."/>
            <person name="Buchanan P."/>
            <person name="Buyck B."/>
            <person name="Bense V."/>
            <person name="Catcheside P."/>
            <person name="Chovatia M."/>
            <person name="Cooper J."/>
            <person name="Damon W."/>
            <person name="Desjardin D."/>
            <person name="Finy P."/>
            <person name="Geml J."/>
            <person name="Haridas S."/>
            <person name="Hughes K."/>
            <person name="Justo A."/>
            <person name="Karasinski D."/>
            <person name="Kautmanova I."/>
            <person name="Kiss B."/>
            <person name="Kocsube S."/>
            <person name="Kotiranta H."/>
            <person name="LaButti K.M."/>
            <person name="Lechner B.E."/>
            <person name="Liimatainen K."/>
            <person name="Lipzen A."/>
            <person name="Lukacs Z."/>
            <person name="Mihaltcheva S."/>
            <person name="Morgado L.N."/>
            <person name="Niskanen T."/>
            <person name="Noordeloos M.E."/>
            <person name="Ohm R.A."/>
            <person name="Ortiz-Santana B."/>
            <person name="Ovrebo C."/>
            <person name="Racz N."/>
            <person name="Riley R."/>
            <person name="Savchenko A."/>
            <person name="Shiryaev A."/>
            <person name="Soop K."/>
            <person name="Spirin V."/>
            <person name="Szebenyi C."/>
            <person name="Tomsovsky M."/>
            <person name="Tulloss R.E."/>
            <person name="Uehling J."/>
            <person name="Grigoriev I.V."/>
            <person name="Vagvolgyi C."/>
            <person name="Papp T."/>
            <person name="Martin F.M."/>
            <person name="Miettinen O."/>
            <person name="Hibbett D.S."/>
            <person name="Nagy L.G."/>
        </authorList>
    </citation>
    <scope>NUCLEOTIDE SEQUENCE [LARGE SCALE GENOMIC DNA]</scope>
    <source>
        <strain evidence="2 3">FP101781</strain>
    </source>
</reference>
<sequence length="85" mass="9634">MPISAVSLENAIKNALPVVHLEIQDESDGCGDKFSVVIVSEIFEGKNTLQRHRLVNELLKDYIARIHAFSQKTLTPQQYREQLAK</sequence>
<dbReference type="GO" id="GO:0051537">
    <property type="term" value="F:2 iron, 2 sulfur cluster binding"/>
    <property type="evidence" value="ECO:0007669"/>
    <property type="project" value="InterPro"/>
</dbReference>
<dbReference type="GO" id="GO:0006879">
    <property type="term" value="P:intracellular iron ion homeostasis"/>
    <property type="evidence" value="ECO:0007669"/>
    <property type="project" value="InterPro"/>
</dbReference>
<keyword evidence="3" id="KW-1185">Reference proteome</keyword>
<dbReference type="OrthoDB" id="4983at2759"/>
<name>A0A4Y7STG3_COPMI</name>
<dbReference type="InterPro" id="IPR002634">
    <property type="entry name" value="BolA"/>
</dbReference>
<dbReference type="InterPro" id="IPR036065">
    <property type="entry name" value="BolA-like_sf"/>
</dbReference>
<dbReference type="PIRSF" id="PIRSF003113">
    <property type="entry name" value="BolA"/>
    <property type="match status" value="1"/>
</dbReference>
<dbReference type="InterPro" id="IPR045115">
    <property type="entry name" value="BOL2"/>
</dbReference>
<dbReference type="STRING" id="71717.A0A4Y7STG3"/>
<evidence type="ECO:0000313" key="2">
    <source>
        <dbReference type="EMBL" id="TEB24549.1"/>
    </source>
</evidence>
<dbReference type="PANTHER" id="PTHR12735">
    <property type="entry name" value="BOLA-LIKE PROTEIN-RELATED"/>
    <property type="match status" value="1"/>
</dbReference>
<evidence type="ECO:0000313" key="3">
    <source>
        <dbReference type="Proteomes" id="UP000298030"/>
    </source>
</evidence>
<dbReference type="Proteomes" id="UP000298030">
    <property type="component" value="Unassembled WGS sequence"/>
</dbReference>
<organism evidence="2 3">
    <name type="scientific">Coprinellus micaceus</name>
    <name type="common">Glistening ink-cap mushroom</name>
    <name type="synonym">Coprinus micaceus</name>
    <dbReference type="NCBI Taxonomy" id="71717"/>
    <lineage>
        <taxon>Eukaryota</taxon>
        <taxon>Fungi</taxon>
        <taxon>Dikarya</taxon>
        <taxon>Basidiomycota</taxon>
        <taxon>Agaricomycotina</taxon>
        <taxon>Agaricomycetes</taxon>
        <taxon>Agaricomycetidae</taxon>
        <taxon>Agaricales</taxon>
        <taxon>Agaricineae</taxon>
        <taxon>Psathyrellaceae</taxon>
        <taxon>Coprinellus</taxon>
    </lineage>
</organism>
<dbReference type="Pfam" id="PF01722">
    <property type="entry name" value="BolA"/>
    <property type="match status" value="1"/>
</dbReference>
<protein>
    <submittedName>
        <fullName evidence="2">Bola-like protein</fullName>
    </submittedName>
</protein>
<dbReference type="AlphaFoldDB" id="A0A4Y7STG3"/>
<dbReference type="Gene3D" id="3.10.20.90">
    <property type="entry name" value="Phosphatidylinositol 3-kinase Catalytic Subunit, Chain A, domain 1"/>
    <property type="match status" value="1"/>
</dbReference>
<gene>
    <name evidence="2" type="ORF">FA13DRAFT_1304946</name>
</gene>